<dbReference type="GO" id="GO:0004252">
    <property type="term" value="F:serine-type endopeptidase activity"/>
    <property type="evidence" value="ECO:0007669"/>
    <property type="project" value="InterPro"/>
</dbReference>
<evidence type="ECO:0000259" key="7">
    <source>
        <dbReference type="Pfam" id="PF00089"/>
    </source>
</evidence>
<evidence type="ECO:0000256" key="3">
    <source>
        <dbReference type="ARBA" id="ARBA00022729"/>
    </source>
</evidence>
<dbReference type="PANTHER" id="PTHR15462">
    <property type="entry name" value="SERINE PROTEASE"/>
    <property type="match status" value="1"/>
</dbReference>
<dbReference type="EMBL" id="RCNR01000004">
    <property type="protein sequence ID" value="MUH34764.1"/>
    <property type="molecule type" value="Genomic_DNA"/>
</dbReference>
<dbReference type="EC" id="3.4.21.-" evidence="6"/>
<evidence type="ECO:0000256" key="2">
    <source>
        <dbReference type="ARBA" id="ARBA00022670"/>
    </source>
</evidence>
<dbReference type="PANTHER" id="PTHR15462:SF8">
    <property type="entry name" value="SERINE PROTEASE"/>
    <property type="match status" value="1"/>
</dbReference>
<gene>
    <name evidence="8" type="ORF">D9O36_02820</name>
</gene>
<evidence type="ECO:0000256" key="1">
    <source>
        <dbReference type="ARBA" id="ARBA00008764"/>
    </source>
</evidence>
<protein>
    <recommendedName>
        <fullName evidence="6">Serine protease</fullName>
        <ecNumber evidence="6">3.4.21.-</ecNumber>
    </recommendedName>
</protein>
<dbReference type="SUPFAM" id="SSF50494">
    <property type="entry name" value="Trypsin-like serine proteases"/>
    <property type="match status" value="1"/>
</dbReference>
<sequence length="251" mass="28013">MGDVITIELEKELVFHKLVDENQEINETEITSESWIERNEDLTNESVCGIDQRQKVLATQQMPYMAICKLYMKAKNGLNYVGSGWLVAGNILYTAGHCVYNESSGGWKSSMIVIPGKCGLSEPYGRYEAIELMATRGWIDNASPRYDMGAIKLSKDVCHNSFITPAMEDPNVAEICGYPADRDNGLFQYKMSDNLVKRQGRFLYQADTFGGQSGSPLLRNRCIGVGIHNYGGCPNKSSDLYQEFIDGVASW</sequence>
<evidence type="ECO:0000313" key="8">
    <source>
        <dbReference type="EMBL" id="MUH34764.1"/>
    </source>
</evidence>
<reference evidence="8 9" key="1">
    <citation type="journal article" date="2019" name="Mar. Drugs">
        <title>Comparative Genomics and CAZyme Genome Repertoires of Marine Zobellia amurskyensis KMM 3526(T) and Zobellia laminariae KMM 3676(T).</title>
        <authorList>
            <person name="Chernysheva N."/>
            <person name="Bystritskaya E."/>
            <person name="Stenkova A."/>
            <person name="Golovkin I."/>
            <person name="Nedashkovskaya O."/>
            <person name="Isaeva M."/>
        </authorList>
    </citation>
    <scope>NUCLEOTIDE SEQUENCE [LARGE SCALE GENOMIC DNA]</scope>
    <source>
        <strain evidence="8 9">KMM 3526</strain>
    </source>
</reference>
<name>A0A7X2ZQZ2_9FLAO</name>
<dbReference type="AlphaFoldDB" id="A0A7X2ZQZ2"/>
<dbReference type="InterPro" id="IPR009003">
    <property type="entry name" value="Peptidase_S1_PA"/>
</dbReference>
<comment type="similarity">
    <text evidence="1 6">Belongs to the peptidase S1B family.</text>
</comment>
<keyword evidence="9" id="KW-1185">Reference proteome</keyword>
<feature type="domain" description="Peptidase S1" evidence="7">
    <location>
        <begin position="61"/>
        <end position="244"/>
    </location>
</feature>
<keyword evidence="4 6" id="KW-0378">Hydrolase</keyword>
<evidence type="ECO:0000256" key="4">
    <source>
        <dbReference type="ARBA" id="ARBA00022801"/>
    </source>
</evidence>
<dbReference type="RefSeq" id="WP_038238455.1">
    <property type="nucleotide sequence ID" value="NZ_RCNR01000004.1"/>
</dbReference>
<dbReference type="Proteomes" id="UP000540519">
    <property type="component" value="Unassembled WGS sequence"/>
</dbReference>
<evidence type="ECO:0000256" key="5">
    <source>
        <dbReference type="ARBA" id="ARBA00022825"/>
    </source>
</evidence>
<dbReference type="PRINTS" id="PR00839">
    <property type="entry name" value="V8PROTEASE"/>
</dbReference>
<comment type="caution">
    <text evidence="8">The sequence shown here is derived from an EMBL/GenBank/DDBJ whole genome shotgun (WGS) entry which is preliminary data.</text>
</comment>
<dbReference type="Pfam" id="PF00089">
    <property type="entry name" value="Trypsin"/>
    <property type="match status" value="1"/>
</dbReference>
<accession>A0A7X2ZQZ2</accession>
<dbReference type="InterPro" id="IPR001254">
    <property type="entry name" value="Trypsin_dom"/>
</dbReference>
<keyword evidence="5 6" id="KW-0720">Serine protease</keyword>
<proteinExistence type="inferred from homology"/>
<dbReference type="InterPro" id="IPR008256">
    <property type="entry name" value="Peptidase_S1B"/>
</dbReference>
<keyword evidence="2 6" id="KW-0645">Protease</keyword>
<dbReference type="OrthoDB" id="191045at2"/>
<organism evidence="8 9">
    <name type="scientific">Zobellia amurskyensis</name>
    <dbReference type="NCBI Taxonomy" id="248905"/>
    <lineage>
        <taxon>Bacteria</taxon>
        <taxon>Pseudomonadati</taxon>
        <taxon>Bacteroidota</taxon>
        <taxon>Flavobacteriia</taxon>
        <taxon>Flavobacteriales</taxon>
        <taxon>Flavobacteriaceae</taxon>
        <taxon>Zobellia</taxon>
    </lineage>
</organism>
<evidence type="ECO:0000256" key="6">
    <source>
        <dbReference type="RuleBase" id="RU004296"/>
    </source>
</evidence>
<dbReference type="Gene3D" id="2.40.10.10">
    <property type="entry name" value="Trypsin-like serine proteases"/>
    <property type="match status" value="2"/>
</dbReference>
<evidence type="ECO:0000313" key="9">
    <source>
        <dbReference type="Proteomes" id="UP000540519"/>
    </source>
</evidence>
<dbReference type="InterPro" id="IPR043504">
    <property type="entry name" value="Peptidase_S1_PA_chymotrypsin"/>
</dbReference>
<dbReference type="InterPro" id="IPR050966">
    <property type="entry name" value="Glutamyl_endopeptidase"/>
</dbReference>
<keyword evidence="3" id="KW-0732">Signal</keyword>
<dbReference type="GO" id="GO:0006508">
    <property type="term" value="P:proteolysis"/>
    <property type="evidence" value="ECO:0007669"/>
    <property type="project" value="UniProtKB-KW"/>
</dbReference>